<dbReference type="AlphaFoldDB" id="A0A4D6KQT2"/>
<sequence length="55" mass="6037">MNKGRLYREGQLAANTGGSGNIKHQPSSSTSSAEDVTYLKQRLDARDQANKELKD</sequence>
<organism evidence="2 3">
    <name type="scientific">Vigna unguiculata</name>
    <name type="common">Cowpea</name>
    <dbReference type="NCBI Taxonomy" id="3917"/>
    <lineage>
        <taxon>Eukaryota</taxon>
        <taxon>Viridiplantae</taxon>
        <taxon>Streptophyta</taxon>
        <taxon>Embryophyta</taxon>
        <taxon>Tracheophyta</taxon>
        <taxon>Spermatophyta</taxon>
        <taxon>Magnoliopsida</taxon>
        <taxon>eudicotyledons</taxon>
        <taxon>Gunneridae</taxon>
        <taxon>Pentapetalae</taxon>
        <taxon>rosids</taxon>
        <taxon>fabids</taxon>
        <taxon>Fabales</taxon>
        <taxon>Fabaceae</taxon>
        <taxon>Papilionoideae</taxon>
        <taxon>50 kb inversion clade</taxon>
        <taxon>NPAAA clade</taxon>
        <taxon>indigoferoid/millettioid clade</taxon>
        <taxon>Phaseoleae</taxon>
        <taxon>Vigna</taxon>
    </lineage>
</organism>
<evidence type="ECO:0000313" key="3">
    <source>
        <dbReference type="Proteomes" id="UP000501690"/>
    </source>
</evidence>
<name>A0A4D6KQT2_VIGUN</name>
<proteinExistence type="predicted"/>
<keyword evidence="3" id="KW-1185">Reference proteome</keyword>
<feature type="region of interest" description="Disordered" evidence="1">
    <location>
        <begin position="1"/>
        <end position="55"/>
    </location>
</feature>
<dbReference type="EMBL" id="CP039345">
    <property type="protein sequence ID" value="QCD78893.1"/>
    <property type="molecule type" value="Genomic_DNA"/>
</dbReference>
<reference evidence="2 3" key="1">
    <citation type="submission" date="2019-04" db="EMBL/GenBank/DDBJ databases">
        <title>An improved genome assembly and genetic linkage map for asparagus bean, Vigna unguiculata ssp. sesquipedialis.</title>
        <authorList>
            <person name="Xia Q."/>
            <person name="Zhang R."/>
            <person name="Dong Y."/>
        </authorList>
    </citation>
    <scope>NUCLEOTIDE SEQUENCE [LARGE SCALE GENOMIC DNA]</scope>
    <source>
        <tissue evidence="2">Leaf</tissue>
    </source>
</reference>
<accession>A0A4D6KQT2</accession>
<evidence type="ECO:0000256" key="1">
    <source>
        <dbReference type="SAM" id="MobiDB-lite"/>
    </source>
</evidence>
<evidence type="ECO:0000313" key="2">
    <source>
        <dbReference type="EMBL" id="QCD78893.1"/>
    </source>
</evidence>
<gene>
    <name evidence="2" type="ORF">DEO72_LG1g2529</name>
</gene>
<protein>
    <submittedName>
        <fullName evidence="2">Uncharacterized protein</fullName>
    </submittedName>
</protein>
<dbReference type="Proteomes" id="UP000501690">
    <property type="component" value="Linkage Group LG1"/>
</dbReference>
<feature type="compositionally biased region" description="Polar residues" evidence="1">
    <location>
        <begin position="22"/>
        <end position="34"/>
    </location>
</feature>
<feature type="compositionally biased region" description="Basic and acidic residues" evidence="1">
    <location>
        <begin position="41"/>
        <end position="55"/>
    </location>
</feature>